<reference evidence="1 2" key="1">
    <citation type="submission" date="2018-01" db="EMBL/GenBank/DDBJ databases">
        <title>Whole genome sequencing of Histamine producing bacteria.</title>
        <authorList>
            <person name="Butler K."/>
        </authorList>
    </citation>
    <scope>NUCLEOTIDE SEQUENCE [LARGE SCALE GENOMIC DNA]</scope>
    <source>
        <strain evidence="1 2">DSM 24669</strain>
    </source>
</reference>
<keyword evidence="2" id="KW-1185">Reference proteome</keyword>
<evidence type="ECO:0000313" key="1">
    <source>
        <dbReference type="EMBL" id="PSW23466.1"/>
    </source>
</evidence>
<dbReference type="STRING" id="680026.AB733_08230"/>
<accession>A0A2T3P4K1</accession>
<gene>
    <name evidence="1" type="ORF">C9I94_15180</name>
</gene>
<dbReference type="OrthoDB" id="5827825at2"/>
<dbReference type="Proteomes" id="UP000240481">
    <property type="component" value="Unassembled WGS sequence"/>
</dbReference>
<proteinExistence type="predicted"/>
<comment type="caution">
    <text evidence="1">The sequence shown here is derived from an EMBL/GenBank/DDBJ whole genome shotgun (WGS) entry which is preliminary data.</text>
</comment>
<dbReference type="RefSeq" id="WP_107302863.1">
    <property type="nucleotide sequence ID" value="NZ_AP024852.1"/>
</dbReference>
<dbReference type="AlphaFoldDB" id="A0A2T3P4K1"/>
<name>A0A2T3P4K1_9GAMM</name>
<sequence length="155" mass="18513">MNHKILTAYQGELYGIAFFEYFAKHYTEQNKAALWETLIAVEIHTAKLIEAYFDRMQQPYNHHDTAMVNKGETDAQKWISLPWSELVTTLEAWVKPYERQYRDWYNQTEMHTALELPIFELIAAHETAIYDCWQNESQHQSGIEPLQHFLNRYIL</sequence>
<evidence type="ECO:0000313" key="2">
    <source>
        <dbReference type="Proteomes" id="UP000240481"/>
    </source>
</evidence>
<organism evidence="1 2">
    <name type="scientific">Photobacterium swingsii</name>
    <dbReference type="NCBI Taxonomy" id="680026"/>
    <lineage>
        <taxon>Bacteria</taxon>
        <taxon>Pseudomonadati</taxon>
        <taxon>Pseudomonadota</taxon>
        <taxon>Gammaproteobacteria</taxon>
        <taxon>Vibrionales</taxon>
        <taxon>Vibrionaceae</taxon>
        <taxon>Photobacterium</taxon>
    </lineage>
</organism>
<protein>
    <submittedName>
        <fullName evidence="1">Uncharacterized protein</fullName>
    </submittedName>
</protein>
<dbReference type="EMBL" id="PYLZ01000008">
    <property type="protein sequence ID" value="PSW23466.1"/>
    <property type="molecule type" value="Genomic_DNA"/>
</dbReference>